<accession>A0A1I6FQ33</accession>
<dbReference type="PROSITE" id="PS51186">
    <property type="entry name" value="GNAT"/>
    <property type="match status" value="1"/>
</dbReference>
<proteinExistence type="predicted"/>
<dbReference type="AlphaFoldDB" id="A0A1I6FQ33"/>
<dbReference type="RefSeq" id="WP_091734363.1">
    <property type="nucleotide sequence ID" value="NZ_FOYR01000001.1"/>
</dbReference>
<dbReference type="Proteomes" id="UP000198877">
    <property type="component" value="Unassembled WGS sequence"/>
</dbReference>
<feature type="domain" description="N-acetyltransferase" evidence="3">
    <location>
        <begin position="5"/>
        <end position="169"/>
    </location>
</feature>
<dbReference type="CDD" id="cd04301">
    <property type="entry name" value="NAT_SF"/>
    <property type="match status" value="1"/>
</dbReference>
<evidence type="ECO:0000256" key="1">
    <source>
        <dbReference type="ARBA" id="ARBA00022679"/>
    </source>
</evidence>
<dbReference type="Pfam" id="PF00583">
    <property type="entry name" value="Acetyltransf_1"/>
    <property type="match status" value="1"/>
</dbReference>
<evidence type="ECO:0000313" key="5">
    <source>
        <dbReference type="Proteomes" id="UP000198877"/>
    </source>
</evidence>
<organism evidence="4 5">
    <name type="scientific">Microbacterium azadirachtae</name>
    <dbReference type="NCBI Taxonomy" id="582680"/>
    <lineage>
        <taxon>Bacteria</taxon>
        <taxon>Bacillati</taxon>
        <taxon>Actinomycetota</taxon>
        <taxon>Actinomycetes</taxon>
        <taxon>Micrococcales</taxon>
        <taxon>Microbacteriaceae</taxon>
        <taxon>Microbacterium</taxon>
    </lineage>
</organism>
<evidence type="ECO:0000256" key="2">
    <source>
        <dbReference type="ARBA" id="ARBA00023315"/>
    </source>
</evidence>
<dbReference type="EMBL" id="FOYR01000001">
    <property type="protein sequence ID" value="SFR31994.1"/>
    <property type="molecule type" value="Genomic_DNA"/>
</dbReference>
<evidence type="ECO:0000313" key="4">
    <source>
        <dbReference type="EMBL" id="SFR31994.1"/>
    </source>
</evidence>
<protein>
    <submittedName>
        <fullName evidence="4">Acetyltransferase (GNAT) family protein</fullName>
    </submittedName>
</protein>
<dbReference type="Gene3D" id="3.40.630.30">
    <property type="match status" value="1"/>
</dbReference>
<dbReference type="InterPro" id="IPR050832">
    <property type="entry name" value="Bact_Acetyltransf"/>
</dbReference>
<gene>
    <name evidence="4" type="ORF">SAMN04488591_0128</name>
</gene>
<dbReference type="SUPFAM" id="SSF55729">
    <property type="entry name" value="Acyl-CoA N-acyltransferases (Nat)"/>
    <property type="match status" value="1"/>
</dbReference>
<keyword evidence="1 4" id="KW-0808">Transferase</keyword>
<dbReference type="PANTHER" id="PTHR43877">
    <property type="entry name" value="AMINOALKYLPHOSPHONATE N-ACETYLTRANSFERASE-RELATED-RELATED"/>
    <property type="match status" value="1"/>
</dbReference>
<sequence>MGRTPEIRIAAIDDAHGIALVHVASWRNAYRGLMPNDVLDALSVEQRENGWRRIISAPNATGRTVVADRDGEIVGWASFGPGRDEGASEQGELRGLYAHPTEFSTGVGHALISAVEIALREDGFASAYLWVLDGNDRAARFYESHGWNEDGTVKLDERQTMTLRELRRTKSLV</sequence>
<evidence type="ECO:0000259" key="3">
    <source>
        <dbReference type="PROSITE" id="PS51186"/>
    </source>
</evidence>
<keyword evidence="2" id="KW-0012">Acyltransferase</keyword>
<dbReference type="GO" id="GO:0016747">
    <property type="term" value="F:acyltransferase activity, transferring groups other than amino-acyl groups"/>
    <property type="evidence" value="ECO:0007669"/>
    <property type="project" value="InterPro"/>
</dbReference>
<dbReference type="InterPro" id="IPR000182">
    <property type="entry name" value="GNAT_dom"/>
</dbReference>
<dbReference type="PANTHER" id="PTHR43877:SF1">
    <property type="entry name" value="ACETYLTRANSFERASE"/>
    <property type="match status" value="1"/>
</dbReference>
<name>A0A1I6FQ33_9MICO</name>
<dbReference type="InterPro" id="IPR016181">
    <property type="entry name" value="Acyl_CoA_acyltransferase"/>
</dbReference>
<reference evidence="5" key="1">
    <citation type="submission" date="2016-10" db="EMBL/GenBank/DDBJ databases">
        <authorList>
            <person name="Varghese N."/>
            <person name="Submissions S."/>
        </authorList>
    </citation>
    <scope>NUCLEOTIDE SEQUENCE [LARGE SCALE GENOMIC DNA]</scope>
    <source>
        <strain evidence="5">CL127</strain>
    </source>
</reference>